<sequence length="516" mass="59008">MLLVLLLFYIIVVVVEAVAWQPELRSFWEKESSKDDAGALVRAVRLELKRSLQVYPQLKSRDEAWDFLSKTTQRREDYVLIMKNRVFVDEAFIRIDKNNRHLQFVYSVTRVRELPDVAYLINRFAFGDRHPYPRGPPHFKPPCAREGGGDVDFELVISKYHGYEQCGVLIPNMYNFNELAKWNATTRTLAKAAKIRWKERQDLAFWRGQILAQDKCHRDHGNYARWQALALSRRYPEDLACHCLDGKPCKFRNDTKTPCVDLPYDETMRALHEEPREHHSEPMVGLEEFANYKFLLNIPGTISGSYSRHLNVLWSLAAVVLLWDSPHVEWYYPALRSGVTHVSVSAASVRDVILRLKNDHARAATLAYQAKRVHDLFLCADCVAHYFHLVLHAVAKRFALATVFDDNNSLVDDNNSLASSREKRKTLLRQITKNDLLDDDDDGGGGVDAKTSSVSSSRLLEVRFSSDPETIVPPSKSTTKSTPYMFVRRVAPTDEGGLAPTSEDFRLADWRPGKGA</sequence>
<comment type="caution">
    <text evidence="6">The sequence shown here is derived from an EMBL/GenBank/DDBJ whole genome shotgun (WGS) entry which is preliminary data.</text>
</comment>
<dbReference type="GO" id="GO:0016740">
    <property type="term" value="F:transferase activity"/>
    <property type="evidence" value="ECO:0007669"/>
    <property type="project" value="UniProtKB-KW"/>
</dbReference>
<proteinExistence type="inferred from homology"/>
<keyword evidence="4" id="KW-0732">Signal</keyword>
<evidence type="ECO:0000313" key="6">
    <source>
        <dbReference type="EMBL" id="KAJ8600058.1"/>
    </source>
</evidence>
<dbReference type="Pfam" id="PF05686">
    <property type="entry name" value="Glyco_transf_90"/>
    <property type="match status" value="1"/>
</dbReference>
<keyword evidence="7" id="KW-1185">Reference proteome</keyword>
<evidence type="ECO:0000256" key="1">
    <source>
        <dbReference type="ARBA" id="ARBA00010118"/>
    </source>
</evidence>
<accession>A0AAD7XHZ7</accession>
<organism evidence="6 7">
    <name type="scientific">Chrysophaeum taylorii</name>
    <dbReference type="NCBI Taxonomy" id="2483200"/>
    <lineage>
        <taxon>Eukaryota</taxon>
        <taxon>Sar</taxon>
        <taxon>Stramenopiles</taxon>
        <taxon>Ochrophyta</taxon>
        <taxon>Pelagophyceae</taxon>
        <taxon>Pelagomonadales</taxon>
        <taxon>Pelagomonadaceae</taxon>
        <taxon>Chrysophaeum</taxon>
    </lineage>
</organism>
<feature type="domain" description="Glycosyl transferase CAP10" evidence="5">
    <location>
        <begin position="178"/>
        <end position="425"/>
    </location>
</feature>
<dbReference type="Proteomes" id="UP001230188">
    <property type="component" value="Unassembled WGS sequence"/>
</dbReference>
<feature type="region of interest" description="Disordered" evidence="3">
    <location>
        <begin position="492"/>
        <end position="516"/>
    </location>
</feature>
<evidence type="ECO:0000256" key="2">
    <source>
        <dbReference type="ARBA" id="ARBA00022679"/>
    </source>
</evidence>
<feature type="compositionally biased region" description="Basic and acidic residues" evidence="3">
    <location>
        <begin position="503"/>
        <end position="516"/>
    </location>
</feature>
<evidence type="ECO:0000256" key="4">
    <source>
        <dbReference type="SAM" id="SignalP"/>
    </source>
</evidence>
<dbReference type="InterPro" id="IPR051091">
    <property type="entry name" value="O-Glucosyltr/Glycosyltrsf_90"/>
</dbReference>
<dbReference type="PANTHER" id="PTHR12203:SF35">
    <property type="entry name" value="PROTEIN O-GLUCOSYLTRANSFERASE 1"/>
    <property type="match status" value="1"/>
</dbReference>
<evidence type="ECO:0000259" key="5">
    <source>
        <dbReference type="Pfam" id="PF05686"/>
    </source>
</evidence>
<dbReference type="EMBL" id="JAQMWT010000531">
    <property type="protein sequence ID" value="KAJ8600058.1"/>
    <property type="molecule type" value="Genomic_DNA"/>
</dbReference>
<comment type="similarity">
    <text evidence="1">Belongs to the glycosyltransferase 90 family.</text>
</comment>
<evidence type="ECO:0000313" key="7">
    <source>
        <dbReference type="Proteomes" id="UP001230188"/>
    </source>
</evidence>
<reference evidence="6" key="1">
    <citation type="submission" date="2023-01" db="EMBL/GenBank/DDBJ databases">
        <title>Metagenome sequencing of chrysophaentin producing Chrysophaeum taylorii.</title>
        <authorList>
            <person name="Davison J."/>
            <person name="Bewley C."/>
        </authorList>
    </citation>
    <scope>NUCLEOTIDE SEQUENCE</scope>
    <source>
        <strain evidence="6">NIES-1699</strain>
    </source>
</reference>
<dbReference type="AlphaFoldDB" id="A0AAD7XHZ7"/>
<gene>
    <name evidence="6" type="ORF">CTAYLR_001850</name>
</gene>
<protein>
    <recommendedName>
        <fullName evidence="5">Glycosyl transferase CAP10 domain-containing protein</fullName>
    </recommendedName>
</protein>
<name>A0AAD7XHZ7_9STRA</name>
<dbReference type="InterPro" id="IPR006598">
    <property type="entry name" value="CAP10"/>
</dbReference>
<evidence type="ECO:0000256" key="3">
    <source>
        <dbReference type="SAM" id="MobiDB-lite"/>
    </source>
</evidence>
<feature type="signal peptide" evidence="4">
    <location>
        <begin position="1"/>
        <end position="17"/>
    </location>
</feature>
<keyword evidence="2" id="KW-0808">Transferase</keyword>
<feature type="chain" id="PRO_5042116809" description="Glycosyl transferase CAP10 domain-containing protein" evidence="4">
    <location>
        <begin position="18"/>
        <end position="516"/>
    </location>
</feature>
<dbReference type="PANTHER" id="PTHR12203">
    <property type="entry name" value="KDEL LYS-ASP-GLU-LEU CONTAINING - RELATED"/>
    <property type="match status" value="1"/>
</dbReference>